<name>A0AAP5I855_9CYAN</name>
<dbReference type="Pfam" id="PF12600">
    <property type="entry name" value="DUF3769"/>
    <property type="match status" value="1"/>
</dbReference>
<evidence type="ECO:0000313" key="3">
    <source>
        <dbReference type="Proteomes" id="UP000667802"/>
    </source>
</evidence>
<organism evidence="2 3">
    <name type="scientific">Aetokthonos hydrillicola Thurmond2011</name>
    <dbReference type="NCBI Taxonomy" id="2712845"/>
    <lineage>
        <taxon>Bacteria</taxon>
        <taxon>Bacillati</taxon>
        <taxon>Cyanobacteriota</taxon>
        <taxon>Cyanophyceae</taxon>
        <taxon>Nostocales</taxon>
        <taxon>Hapalosiphonaceae</taxon>
        <taxon>Aetokthonos</taxon>
    </lineage>
</organism>
<feature type="compositionally biased region" description="Polar residues" evidence="1">
    <location>
        <begin position="194"/>
        <end position="205"/>
    </location>
</feature>
<evidence type="ECO:0000256" key="1">
    <source>
        <dbReference type="SAM" id="MobiDB-lite"/>
    </source>
</evidence>
<sequence>MLHPILPPVPRPNLKPVQSENFVSTTAKQDLQSVVKLTLATPQENSAENDLVTSQVLSTPSKPETFPPEFSPIPTNKSAASLGQDLNVGYPLKEGSNSEISPQNSSNKKQIDLTLAKSNNLSKTKAQLLVEKLAQAKNQNDTATAKQPNAIEFNSAPTPSTIEFKARNQVNQTQTPNPTSQQQSLPPSQSSTPKAQSSPTNTPPQTRRVIEVVADRQEYDEQRGIITAEGKVVVRFDGSIVDADRLQVNINNLIAVGEGNVVLTRGDQVIRGQRFTYNFIQDSGQLKSARGDINIRSAQRDLSFLPTDITTGGVPQSPLSDRISSNQPLQVSNRGGINVTVGGSRTASNLPNPKQGGQVRRLRFEAANVDFYPRGWQARNVSITNDPFSPPELVLRADKVTLTRESPLQDKIKTQRQRLVFDQRTSIPIPKDEQTIDRSERNVTPTIAAAGYDGTDRRGLFIERGFKVINQPGASFSVTPQFLVQKAVQNPGNVGELFGLKTKVNAVLSPQTTIKGSAQLTSLDLGNVENTLRASLRLRQSFGDDRNPHTLALEYSYRDRLYNGSLGFQTVQSSLGGIVTSPIIPLAKSGINLSYQGGAQYINANTDRQDLLKQQGSNNTRISLGRLQGSVALSGTIPLWGGKPLPSTPTGGLRYTPYLVVPYLNLNAGVTGTNSYYTSGDNQSTLTGTIGLAGQFGHFSRPFLDYTGFTLSYSQGLNNGSSPFLFDRVVDTKVLTAGITQQIYGPFRFGFQTSINLETGRSTSTDYVLEYSRRTYGITLRYNPDLQLGGISFRISDFNWTGGTDPFSDTSEVKPIVNGVRRDY</sequence>
<dbReference type="AlphaFoldDB" id="A0AAP5I855"/>
<feature type="region of interest" description="Disordered" evidence="1">
    <location>
        <begin position="313"/>
        <end position="334"/>
    </location>
</feature>
<feature type="region of interest" description="Disordered" evidence="1">
    <location>
        <begin position="170"/>
        <end position="207"/>
    </location>
</feature>
<dbReference type="EMBL" id="JAALHA020000003">
    <property type="protein sequence ID" value="MDR9894988.1"/>
    <property type="molecule type" value="Genomic_DNA"/>
</dbReference>
<keyword evidence="3" id="KW-1185">Reference proteome</keyword>
<reference evidence="3" key="1">
    <citation type="journal article" date="2021" name="Science">
        <title>Hunting the eagle killer: A cyanobacterial neurotoxin causes vacuolar myelinopathy.</title>
        <authorList>
            <person name="Breinlinger S."/>
            <person name="Phillips T.J."/>
            <person name="Haram B.N."/>
            <person name="Mares J."/>
            <person name="Martinez Yerena J.A."/>
            <person name="Hrouzek P."/>
            <person name="Sobotka R."/>
            <person name="Henderson W.M."/>
            <person name="Schmieder P."/>
            <person name="Williams S.M."/>
            <person name="Lauderdale J.D."/>
            <person name="Wilde H.D."/>
            <person name="Gerrin W."/>
            <person name="Kust A."/>
            <person name="Washington J.W."/>
            <person name="Wagner C."/>
            <person name="Geier B."/>
            <person name="Liebeke M."/>
            <person name="Enke H."/>
            <person name="Niedermeyer T.H.J."/>
            <person name="Wilde S.B."/>
        </authorList>
    </citation>
    <scope>NUCLEOTIDE SEQUENCE [LARGE SCALE GENOMIC DNA]</scope>
    <source>
        <strain evidence="3">Thurmond2011</strain>
    </source>
</reference>
<comment type="caution">
    <text evidence="2">The sequence shown here is derived from an EMBL/GenBank/DDBJ whole genome shotgun (WGS) entry which is preliminary data.</text>
</comment>
<dbReference type="GO" id="GO:0009279">
    <property type="term" value="C:cell outer membrane"/>
    <property type="evidence" value="ECO:0007669"/>
    <property type="project" value="TreeGrafter"/>
</dbReference>
<dbReference type="Proteomes" id="UP000667802">
    <property type="component" value="Unassembled WGS sequence"/>
</dbReference>
<gene>
    <name evidence="2" type="ORF">G7B40_010470</name>
</gene>
<accession>A0AAP5I855</accession>
<feature type="compositionally biased region" description="Low complexity" evidence="1">
    <location>
        <begin position="170"/>
        <end position="193"/>
    </location>
</feature>
<protein>
    <submittedName>
        <fullName evidence="2">DUF3769 domain-containing protein</fullName>
    </submittedName>
</protein>
<dbReference type="GO" id="GO:1990351">
    <property type="term" value="C:transporter complex"/>
    <property type="evidence" value="ECO:0007669"/>
    <property type="project" value="TreeGrafter"/>
</dbReference>
<feature type="region of interest" description="Disordered" evidence="1">
    <location>
        <begin position="58"/>
        <end position="108"/>
    </location>
</feature>
<dbReference type="Gene3D" id="2.60.450.10">
    <property type="entry name" value="Lipopolysaccharide (LPS) transport protein A like domain"/>
    <property type="match status" value="1"/>
</dbReference>
<dbReference type="RefSeq" id="WP_208339003.1">
    <property type="nucleotide sequence ID" value="NZ_CAWQFN010000472.1"/>
</dbReference>
<dbReference type="InterPro" id="IPR022244">
    <property type="entry name" value="DUF3769"/>
</dbReference>
<feature type="compositionally biased region" description="Polar residues" evidence="1">
    <location>
        <begin position="95"/>
        <end position="108"/>
    </location>
</feature>
<evidence type="ECO:0000313" key="2">
    <source>
        <dbReference type="EMBL" id="MDR9894988.1"/>
    </source>
</evidence>
<dbReference type="PANTHER" id="PTHR30189">
    <property type="entry name" value="LPS-ASSEMBLY PROTEIN"/>
    <property type="match status" value="1"/>
</dbReference>
<proteinExistence type="predicted"/>
<dbReference type="PANTHER" id="PTHR30189:SF1">
    <property type="entry name" value="LPS-ASSEMBLY PROTEIN LPTD"/>
    <property type="match status" value="1"/>
</dbReference>
<dbReference type="InterPro" id="IPR050218">
    <property type="entry name" value="LptD"/>
</dbReference>